<keyword evidence="4" id="KW-1185">Reference proteome</keyword>
<evidence type="ECO:0000256" key="1">
    <source>
        <dbReference type="SAM" id="MobiDB-lite"/>
    </source>
</evidence>
<feature type="region of interest" description="Disordered" evidence="1">
    <location>
        <begin position="295"/>
        <end position="358"/>
    </location>
</feature>
<gene>
    <name evidence="3" type="ORF">RFI_24020</name>
</gene>
<organism evidence="3 4">
    <name type="scientific">Reticulomyxa filosa</name>
    <dbReference type="NCBI Taxonomy" id="46433"/>
    <lineage>
        <taxon>Eukaryota</taxon>
        <taxon>Sar</taxon>
        <taxon>Rhizaria</taxon>
        <taxon>Retaria</taxon>
        <taxon>Foraminifera</taxon>
        <taxon>Monothalamids</taxon>
        <taxon>Reticulomyxidae</taxon>
        <taxon>Reticulomyxa</taxon>
    </lineage>
</organism>
<feature type="region of interest" description="Disordered" evidence="1">
    <location>
        <begin position="79"/>
        <end position="100"/>
    </location>
</feature>
<comment type="caution">
    <text evidence="3">The sequence shown here is derived from an EMBL/GenBank/DDBJ whole genome shotgun (WGS) entry which is preliminary data.</text>
</comment>
<keyword evidence="2" id="KW-1133">Transmembrane helix</keyword>
<accession>X6MIU0</accession>
<keyword evidence="2" id="KW-0472">Membrane</keyword>
<protein>
    <submittedName>
        <fullName evidence="3">Calmodulin 4</fullName>
    </submittedName>
</protein>
<name>X6MIU0_RETFI</name>
<evidence type="ECO:0000313" key="3">
    <source>
        <dbReference type="EMBL" id="ETO13352.1"/>
    </source>
</evidence>
<dbReference type="EMBL" id="ASPP01020660">
    <property type="protein sequence ID" value="ETO13352.1"/>
    <property type="molecule type" value="Genomic_DNA"/>
</dbReference>
<reference evidence="3 4" key="1">
    <citation type="journal article" date="2013" name="Curr. Biol.">
        <title>The Genome of the Foraminiferan Reticulomyxa filosa.</title>
        <authorList>
            <person name="Glockner G."/>
            <person name="Hulsmann N."/>
            <person name="Schleicher M."/>
            <person name="Noegel A.A."/>
            <person name="Eichinger L."/>
            <person name="Gallinger C."/>
            <person name="Pawlowski J."/>
            <person name="Sierra R."/>
            <person name="Euteneuer U."/>
            <person name="Pillet L."/>
            <person name="Moustafa A."/>
            <person name="Platzer M."/>
            <person name="Groth M."/>
            <person name="Szafranski K."/>
            <person name="Schliwa M."/>
        </authorList>
    </citation>
    <scope>NUCLEOTIDE SEQUENCE [LARGE SCALE GENOMIC DNA]</scope>
</reference>
<sequence>MRKDKRSNRCSTSKAKRLGLGSPVRSQSISYPHTSRDGVNVGVARRDSESLVVVVKSRNKSKTDDSKLNSTRHLARPTTKAIEDDCHHGDDEYENEDRYGYDGDDDDRRLSLKWYGNQPWISALDVEDFPDEDQEDPVYYTYIHIYIYIYMCICICMYIFVRFLHMQQEERSRVIAFLESLPVKTPKDIITWAPNATSNKANDTQIAKAEKSMHEGATGAKGYPVSNKRDEKEKKKKKKKEEEEEEEEAVMCTEKDNKLPNCNNYVPSLRHKRHDSFTSGKGGGMNVGVVLSSPRSLDEAQRKGKIDRNSTPNGNGSVAHIHVLTEDQESGSESAAAAVTERVQQTKKKAQVERDFRQ</sequence>
<feature type="compositionally biased region" description="Basic and acidic residues" evidence="1">
    <location>
        <begin position="296"/>
        <end position="308"/>
    </location>
</feature>
<feature type="region of interest" description="Disordered" evidence="1">
    <location>
        <begin position="1"/>
        <end position="39"/>
    </location>
</feature>
<dbReference type="AlphaFoldDB" id="X6MIU0"/>
<evidence type="ECO:0000313" key="4">
    <source>
        <dbReference type="Proteomes" id="UP000023152"/>
    </source>
</evidence>
<feature type="compositionally biased region" description="Polar residues" evidence="1">
    <location>
        <begin position="24"/>
        <end position="33"/>
    </location>
</feature>
<feature type="compositionally biased region" description="Basic and acidic residues" evidence="1">
    <location>
        <begin position="81"/>
        <end position="100"/>
    </location>
</feature>
<evidence type="ECO:0000256" key="2">
    <source>
        <dbReference type="SAM" id="Phobius"/>
    </source>
</evidence>
<feature type="region of interest" description="Disordered" evidence="1">
    <location>
        <begin position="210"/>
        <end position="260"/>
    </location>
</feature>
<proteinExistence type="predicted"/>
<feature type="transmembrane region" description="Helical" evidence="2">
    <location>
        <begin position="139"/>
        <end position="161"/>
    </location>
</feature>
<dbReference type="Proteomes" id="UP000023152">
    <property type="component" value="Unassembled WGS sequence"/>
</dbReference>
<keyword evidence="2" id="KW-0812">Transmembrane</keyword>